<accession>A0A4Z0GNB0</accession>
<keyword evidence="3" id="KW-1185">Reference proteome</keyword>
<dbReference type="AlphaFoldDB" id="A0A4Z0GNB0"/>
<gene>
    <name evidence="2" type="ORF">E4099_23175</name>
</gene>
<sequence length="146" mass="15744">MSSPLALEGRRALPPRRRLAARLAVAAARLIAALPPRRIRTALHLIRTGARPATAAQARSARDAVVTVSTRCAGQHCLQRSLATALLCRMTGAWPTWHTGVRTAPFRAHAWVEVDGRPIGEPHPADYYTPTLTVGPATRRAAVEPP</sequence>
<dbReference type="InterPro" id="IPR032708">
    <property type="entry name" value="McjB_C"/>
</dbReference>
<dbReference type="Proteomes" id="UP000297948">
    <property type="component" value="Unassembled WGS sequence"/>
</dbReference>
<proteinExistence type="predicted"/>
<organism evidence="2 3">
    <name type="scientific">Streptomyces palmae</name>
    <dbReference type="NCBI Taxonomy" id="1701085"/>
    <lineage>
        <taxon>Bacteria</taxon>
        <taxon>Bacillati</taxon>
        <taxon>Actinomycetota</taxon>
        <taxon>Actinomycetes</taxon>
        <taxon>Kitasatosporales</taxon>
        <taxon>Streptomycetaceae</taxon>
        <taxon>Streptomyces</taxon>
    </lineage>
</organism>
<dbReference type="NCBIfam" id="NF033537">
    <property type="entry name" value="lasso_biosyn_B2"/>
    <property type="match status" value="1"/>
</dbReference>
<dbReference type="OrthoDB" id="583768at2"/>
<evidence type="ECO:0000313" key="2">
    <source>
        <dbReference type="EMBL" id="TGA98052.1"/>
    </source>
</evidence>
<dbReference type="RefSeq" id="WP_135341048.1">
    <property type="nucleotide sequence ID" value="NZ_JBHLTX010000045.1"/>
</dbReference>
<protein>
    <submittedName>
        <fullName evidence="2">Lasso peptide biosynthesis B2 protein</fullName>
    </submittedName>
</protein>
<name>A0A4Z0GNB0_9ACTN</name>
<dbReference type="EMBL" id="SRID01000266">
    <property type="protein sequence ID" value="TGA98052.1"/>
    <property type="molecule type" value="Genomic_DNA"/>
</dbReference>
<dbReference type="InterPro" id="IPR053521">
    <property type="entry name" value="McjB-like"/>
</dbReference>
<feature type="domain" description="Microcin J25-processing protein McjB C-terminal" evidence="1">
    <location>
        <begin position="23"/>
        <end position="132"/>
    </location>
</feature>
<evidence type="ECO:0000259" key="1">
    <source>
        <dbReference type="Pfam" id="PF13471"/>
    </source>
</evidence>
<comment type="caution">
    <text evidence="2">The sequence shown here is derived from an EMBL/GenBank/DDBJ whole genome shotgun (WGS) entry which is preliminary data.</text>
</comment>
<dbReference type="Pfam" id="PF13471">
    <property type="entry name" value="Transglut_core3"/>
    <property type="match status" value="1"/>
</dbReference>
<evidence type="ECO:0000313" key="3">
    <source>
        <dbReference type="Proteomes" id="UP000297948"/>
    </source>
</evidence>
<reference evidence="2 3" key="1">
    <citation type="submission" date="2019-03" db="EMBL/GenBank/DDBJ databases">
        <authorList>
            <person name="Gonzalez-Pimentel J.L."/>
        </authorList>
    </citation>
    <scope>NUCLEOTIDE SEQUENCE [LARGE SCALE GENOMIC DNA]</scope>
    <source>
        <strain evidence="2 3">JCM 31289</strain>
    </source>
</reference>